<sequence length="105" mass="10994">MNETVKIDDVLALMGAGATLQEVCDYLVACKAEPTADSDKINKVAKRGLTITLSGPSGCGKSVAATAIGQLFPDATVVEGGNTTYFSLDMDGIMVPDPDGQWVRR</sequence>
<dbReference type="InterPro" id="IPR027417">
    <property type="entry name" value="P-loop_NTPase"/>
</dbReference>
<name>A0AAE8BHZ7_9CAUD</name>
<accession>A0AAE8BHZ7</accession>
<protein>
    <submittedName>
        <fullName evidence="1">AAA-ATPase</fullName>
    </submittedName>
</protein>
<dbReference type="Proteomes" id="UP000827319">
    <property type="component" value="Segment"/>
</dbReference>
<organism evidence="1 2">
    <name type="scientific">Stenotrophomonas phage Siara</name>
    <dbReference type="NCBI Taxonomy" id="2859658"/>
    <lineage>
        <taxon>Viruses</taxon>
        <taxon>Duplodnaviria</taxon>
        <taxon>Heunggongvirae</taxon>
        <taxon>Uroviricota</taxon>
        <taxon>Caudoviricetes</taxon>
        <taxon>Beaumontvirinae</taxon>
        <taxon>Siaravirus</taxon>
        <taxon>Siaravirus siara</taxon>
    </lineage>
</organism>
<dbReference type="SUPFAM" id="SSF52540">
    <property type="entry name" value="P-loop containing nucleoside triphosphate hydrolases"/>
    <property type="match status" value="1"/>
</dbReference>
<reference evidence="1" key="1">
    <citation type="submission" date="2021-06" db="EMBL/GenBank/DDBJ databases">
        <title>Complete genome sequence of Stenotrophomonas maltophilia phage Siara.</title>
        <authorList>
            <person name="Marmion J."/>
            <person name="Tate N."/>
            <person name="Clark J."/>
            <person name="Le T."/>
            <person name="Liu M."/>
            <person name="Burrowes B."/>
            <person name="Gill J."/>
        </authorList>
    </citation>
    <scope>NUCLEOTIDE SEQUENCE</scope>
</reference>
<gene>
    <name evidence="1" type="ORF">CPT_Siara_094</name>
</gene>
<keyword evidence="2" id="KW-1185">Reference proteome</keyword>
<evidence type="ECO:0000313" key="1">
    <source>
        <dbReference type="EMBL" id="QYW02094.1"/>
    </source>
</evidence>
<proteinExistence type="predicted"/>
<dbReference type="EMBL" id="MZ326859">
    <property type="protein sequence ID" value="QYW02094.1"/>
    <property type="molecule type" value="Genomic_DNA"/>
</dbReference>
<dbReference type="Gene3D" id="3.40.50.300">
    <property type="entry name" value="P-loop containing nucleotide triphosphate hydrolases"/>
    <property type="match status" value="1"/>
</dbReference>
<evidence type="ECO:0000313" key="2">
    <source>
        <dbReference type="Proteomes" id="UP000827319"/>
    </source>
</evidence>